<evidence type="ECO:0000313" key="6">
    <source>
        <dbReference type="EMBL" id="KAL3757590.1"/>
    </source>
</evidence>
<reference evidence="6 7" key="1">
    <citation type="submission" date="2024-10" db="EMBL/GenBank/DDBJ databases">
        <title>Updated reference genomes for cyclostephanoid diatoms.</title>
        <authorList>
            <person name="Roberts W.R."/>
            <person name="Alverson A.J."/>
        </authorList>
    </citation>
    <scope>NUCLEOTIDE SEQUENCE [LARGE SCALE GENOMIC DNA]</scope>
    <source>
        <strain evidence="6 7">AJA232-27</strain>
    </source>
</reference>
<dbReference type="GO" id="GO:0005737">
    <property type="term" value="C:cytoplasm"/>
    <property type="evidence" value="ECO:0007669"/>
    <property type="project" value="UniProtKB-SubCell"/>
</dbReference>
<name>A0ABD3MAM5_9STRA</name>
<evidence type="ECO:0000256" key="1">
    <source>
        <dbReference type="ARBA" id="ARBA00004496"/>
    </source>
</evidence>
<evidence type="ECO:0008006" key="8">
    <source>
        <dbReference type="Google" id="ProtNLM"/>
    </source>
</evidence>
<evidence type="ECO:0000256" key="4">
    <source>
        <dbReference type="ARBA" id="ARBA00022679"/>
    </source>
</evidence>
<dbReference type="InterPro" id="IPR002052">
    <property type="entry name" value="DNA_methylase_N6_adenine_CS"/>
</dbReference>
<dbReference type="PROSITE" id="PS00092">
    <property type="entry name" value="N6_MTASE"/>
    <property type="match status" value="1"/>
</dbReference>
<comment type="caution">
    <text evidence="6">The sequence shown here is derived from an EMBL/GenBank/DDBJ whole genome shotgun (WGS) entry which is preliminary data.</text>
</comment>
<evidence type="ECO:0000256" key="5">
    <source>
        <dbReference type="SAM" id="MobiDB-lite"/>
    </source>
</evidence>
<keyword evidence="3" id="KW-0489">Methyltransferase</keyword>
<keyword evidence="4" id="KW-0808">Transferase</keyword>
<keyword evidence="2" id="KW-0963">Cytoplasm</keyword>
<dbReference type="Pfam" id="PF10237">
    <property type="entry name" value="N6-adenineMlase"/>
    <property type="match status" value="1"/>
</dbReference>
<evidence type="ECO:0000256" key="3">
    <source>
        <dbReference type="ARBA" id="ARBA00022603"/>
    </source>
</evidence>
<gene>
    <name evidence="6" type="ORF">ACHAWU_006769</name>
</gene>
<dbReference type="AlphaFoldDB" id="A0ABD3MAM5"/>
<dbReference type="PANTHER" id="PTHR13200">
    <property type="entry name" value="EEF1A LYSINE METHYLTRANSFERASE 1"/>
    <property type="match status" value="1"/>
</dbReference>
<dbReference type="PANTHER" id="PTHR13200:SF1">
    <property type="entry name" value="NUCLEIC ACID BINDING PROTEIN"/>
    <property type="match status" value="1"/>
</dbReference>
<keyword evidence="7" id="KW-1185">Reference proteome</keyword>
<organism evidence="6 7">
    <name type="scientific">Discostella pseudostelligera</name>
    <dbReference type="NCBI Taxonomy" id="259834"/>
    <lineage>
        <taxon>Eukaryota</taxon>
        <taxon>Sar</taxon>
        <taxon>Stramenopiles</taxon>
        <taxon>Ochrophyta</taxon>
        <taxon>Bacillariophyta</taxon>
        <taxon>Coscinodiscophyceae</taxon>
        <taxon>Thalassiosirophycidae</taxon>
        <taxon>Stephanodiscales</taxon>
        <taxon>Stephanodiscaceae</taxon>
        <taxon>Discostella</taxon>
    </lineage>
</organism>
<dbReference type="InterPro" id="IPR019369">
    <property type="entry name" value="Efm5/EEF1AKMT1"/>
</dbReference>
<accession>A0ABD3MAM5</accession>
<protein>
    <recommendedName>
        <fullName evidence="8">N(6)-adenine-specific DNA methyltransferase 2</fullName>
    </recommendedName>
</protein>
<dbReference type="EMBL" id="JALLBG020000258">
    <property type="protein sequence ID" value="KAL3757590.1"/>
    <property type="molecule type" value="Genomic_DNA"/>
</dbReference>
<dbReference type="Proteomes" id="UP001530293">
    <property type="component" value="Unassembled WGS sequence"/>
</dbReference>
<proteinExistence type="predicted"/>
<sequence length="235" mass="26685">MASDATNDAGALVRELREISDRHSSWRNRQGTEEVNGARAVEPSSSEEESQANVFLSRTNENRDLNQYWYSKNTIETLCNAMREGLKISKGRRVAFLSTPSLYFSLSPEEKEHCAVLDYDTSWESCSGYHFYDYNYPTKIEDSLLGTFDLVVADPPFISRSVWEKYAITARLLLKDNNSHIIATTVNENASLMESLFGCKPALFRPSIPHLVYQYSVFTNFPSLALAVKNPELQE</sequence>
<dbReference type="InterPro" id="IPR041370">
    <property type="entry name" value="Mlase_EEF1AKMT1/ZCCHC4"/>
</dbReference>
<dbReference type="GO" id="GO:0032259">
    <property type="term" value="P:methylation"/>
    <property type="evidence" value="ECO:0007669"/>
    <property type="project" value="UniProtKB-KW"/>
</dbReference>
<feature type="region of interest" description="Disordered" evidence="5">
    <location>
        <begin position="21"/>
        <end position="50"/>
    </location>
</feature>
<dbReference type="GO" id="GO:0008168">
    <property type="term" value="F:methyltransferase activity"/>
    <property type="evidence" value="ECO:0007669"/>
    <property type="project" value="UniProtKB-KW"/>
</dbReference>
<evidence type="ECO:0000313" key="7">
    <source>
        <dbReference type="Proteomes" id="UP001530293"/>
    </source>
</evidence>
<evidence type="ECO:0000256" key="2">
    <source>
        <dbReference type="ARBA" id="ARBA00022490"/>
    </source>
</evidence>
<comment type="subcellular location">
    <subcellularLocation>
        <location evidence="1">Cytoplasm</location>
    </subcellularLocation>
</comment>